<accession>A0ABR1ZB52</accession>
<protein>
    <submittedName>
        <fullName evidence="1">Uncharacterized protein</fullName>
    </submittedName>
</protein>
<comment type="caution">
    <text evidence="1">The sequence shown here is derived from an EMBL/GenBank/DDBJ whole genome shotgun (WGS) entry which is preliminary data.</text>
</comment>
<evidence type="ECO:0000313" key="2">
    <source>
        <dbReference type="Proteomes" id="UP001472677"/>
    </source>
</evidence>
<organism evidence="1 2">
    <name type="scientific">Hibiscus sabdariffa</name>
    <name type="common">roselle</name>
    <dbReference type="NCBI Taxonomy" id="183260"/>
    <lineage>
        <taxon>Eukaryota</taxon>
        <taxon>Viridiplantae</taxon>
        <taxon>Streptophyta</taxon>
        <taxon>Embryophyta</taxon>
        <taxon>Tracheophyta</taxon>
        <taxon>Spermatophyta</taxon>
        <taxon>Magnoliopsida</taxon>
        <taxon>eudicotyledons</taxon>
        <taxon>Gunneridae</taxon>
        <taxon>Pentapetalae</taxon>
        <taxon>rosids</taxon>
        <taxon>malvids</taxon>
        <taxon>Malvales</taxon>
        <taxon>Malvaceae</taxon>
        <taxon>Malvoideae</taxon>
        <taxon>Hibiscus</taxon>
    </lineage>
</organism>
<dbReference type="InterPro" id="IPR044160">
    <property type="entry name" value="TGD4-like"/>
</dbReference>
<gene>
    <name evidence="1" type="ORF">V6N12_003497</name>
</gene>
<keyword evidence="2" id="KW-1185">Reference proteome</keyword>
<sequence>MLTFGGAKLRNSRWFYLMTFFFQVPMFQHQEPLIAGPFSFRVDSGVSIDFKDKSWRIQADQPVFAIEYALHVLCSAKAVAWYSTKHQEFMVELRFFET</sequence>
<reference evidence="1 2" key="1">
    <citation type="journal article" date="2024" name="G3 (Bethesda)">
        <title>Genome assembly of Hibiscus sabdariffa L. provides insights into metabolisms of medicinal natural products.</title>
        <authorList>
            <person name="Kim T."/>
        </authorList>
    </citation>
    <scope>NUCLEOTIDE SEQUENCE [LARGE SCALE GENOMIC DNA]</scope>
    <source>
        <strain evidence="1">TK-2024</strain>
        <tissue evidence="1">Old leaves</tissue>
    </source>
</reference>
<dbReference type="PANTHER" id="PTHR34954">
    <property type="entry name" value="EXPRESSED PROTEIN"/>
    <property type="match status" value="1"/>
</dbReference>
<proteinExistence type="predicted"/>
<dbReference type="EMBL" id="JBBPBM010002539">
    <property type="protein sequence ID" value="KAK8477044.1"/>
    <property type="molecule type" value="Genomic_DNA"/>
</dbReference>
<dbReference type="PANTHER" id="PTHR34954:SF4">
    <property type="entry name" value="PROTEIN TRIGALACTOSYLDIACYLGLYCEROL 4, CHLOROPLASTIC"/>
    <property type="match status" value="1"/>
</dbReference>
<name>A0ABR1ZB52_9ROSI</name>
<evidence type="ECO:0000313" key="1">
    <source>
        <dbReference type="EMBL" id="KAK8477044.1"/>
    </source>
</evidence>
<dbReference type="Proteomes" id="UP001472677">
    <property type="component" value="Unassembled WGS sequence"/>
</dbReference>